<comment type="caution">
    <text evidence="2">The sequence shown here is derived from an EMBL/GenBank/DDBJ whole genome shotgun (WGS) entry which is preliminary data.</text>
</comment>
<feature type="region of interest" description="Disordered" evidence="1">
    <location>
        <begin position="207"/>
        <end position="247"/>
    </location>
</feature>
<feature type="non-terminal residue" evidence="2">
    <location>
        <position position="576"/>
    </location>
</feature>
<accession>A0AAV2IPD2</accession>
<feature type="region of interest" description="Disordered" evidence="1">
    <location>
        <begin position="497"/>
        <end position="530"/>
    </location>
</feature>
<evidence type="ECO:0000313" key="3">
    <source>
        <dbReference type="Proteomes" id="UP001497497"/>
    </source>
</evidence>
<dbReference type="AlphaFoldDB" id="A0AAV2IPD2"/>
<gene>
    <name evidence="2" type="ORF">GSLYS_00021042001</name>
</gene>
<reference evidence="2 3" key="1">
    <citation type="submission" date="2024-04" db="EMBL/GenBank/DDBJ databases">
        <authorList>
            <consortium name="Genoscope - CEA"/>
            <person name="William W."/>
        </authorList>
    </citation>
    <scope>NUCLEOTIDE SEQUENCE [LARGE SCALE GENOMIC DNA]</scope>
</reference>
<dbReference type="EMBL" id="CAXITT010001049">
    <property type="protein sequence ID" value="CAL1547725.1"/>
    <property type="molecule type" value="Genomic_DNA"/>
</dbReference>
<feature type="region of interest" description="Disordered" evidence="1">
    <location>
        <begin position="272"/>
        <end position="296"/>
    </location>
</feature>
<feature type="non-terminal residue" evidence="2">
    <location>
        <position position="1"/>
    </location>
</feature>
<evidence type="ECO:0000313" key="2">
    <source>
        <dbReference type="EMBL" id="CAL1547725.1"/>
    </source>
</evidence>
<feature type="compositionally biased region" description="Polar residues" evidence="1">
    <location>
        <begin position="276"/>
        <end position="287"/>
    </location>
</feature>
<feature type="region of interest" description="Disordered" evidence="1">
    <location>
        <begin position="356"/>
        <end position="377"/>
    </location>
</feature>
<feature type="compositionally biased region" description="Basic and acidic residues" evidence="1">
    <location>
        <begin position="227"/>
        <end position="247"/>
    </location>
</feature>
<protein>
    <submittedName>
        <fullName evidence="2">Uncharacterized protein</fullName>
    </submittedName>
</protein>
<dbReference type="Proteomes" id="UP001497497">
    <property type="component" value="Unassembled WGS sequence"/>
</dbReference>
<name>A0AAV2IPD2_LYMST</name>
<organism evidence="2 3">
    <name type="scientific">Lymnaea stagnalis</name>
    <name type="common">Great pond snail</name>
    <name type="synonym">Helix stagnalis</name>
    <dbReference type="NCBI Taxonomy" id="6523"/>
    <lineage>
        <taxon>Eukaryota</taxon>
        <taxon>Metazoa</taxon>
        <taxon>Spiralia</taxon>
        <taxon>Lophotrochozoa</taxon>
        <taxon>Mollusca</taxon>
        <taxon>Gastropoda</taxon>
        <taxon>Heterobranchia</taxon>
        <taxon>Euthyneura</taxon>
        <taxon>Panpulmonata</taxon>
        <taxon>Hygrophila</taxon>
        <taxon>Lymnaeoidea</taxon>
        <taxon>Lymnaeidae</taxon>
        <taxon>Lymnaea</taxon>
    </lineage>
</organism>
<proteinExistence type="predicted"/>
<sequence length="576" mass="65418">VQIRHPRAADEFNESQLLEIYVRLYSLLMTANHTLHELITDQKLKVDRLNTTLDTLKLDSVSPKSAFYEPIAEVVNTFARLTKRGMNFLSTMVVFGEGGADMAIRNGSIECADDSQNMTRCQAKIQITITERYLVKFMLVERIKSFFRKFKQRLVSCVDHARNTISSWMFQLSSFLTNHPNIVSEVKRWLFKELVHVAKVLVRSVKINPPGEGANSTPNSHDGLSYVEKKTEEVPADPGRNETETREATEVMTNADNNLYLVQLKTGVNKQRELSVSDTSHSPSQSLSEEKVSDGKRSYLEVEAAAAEESGIDARKVDTLEGSGRIELLAEDGVEEMTEDKVKSKVAENSDLVDRTAPSSKMNLPVDGKSGDVNSKRDEELSRKKMLAFGFPVEKHSLKGGEANRRNIYLERLASLWKSKSRSWSHVIWWLALLPHRTLSFIRRLEMANLRLRMVFFSKFMEENLGFVGRKVVPAHHKPDTATQALGKAKQRNAFKLKPERYQSEGSIDSEPRSQIQRKEEDRQKRMAKISHFPDEDLLLKRTEMAGQINTGDNEARAFLKSNESVYTGHNQLPSE</sequence>
<evidence type="ECO:0000256" key="1">
    <source>
        <dbReference type="SAM" id="MobiDB-lite"/>
    </source>
</evidence>
<keyword evidence="3" id="KW-1185">Reference proteome</keyword>